<proteinExistence type="predicted"/>
<accession>A0A556TUN8</accession>
<dbReference type="Proteomes" id="UP000319801">
    <property type="component" value="Unassembled WGS sequence"/>
</dbReference>
<keyword evidence="3" id="KW-1185">Reference proteome</keyword>
<evidence type="ECO:0000313" key="2">
    <source>
        <dbReference type="EMBL" id="TSK77024.1"/>
    </source>
</evidence>
<dbReference type="AlphaFoldDB" id="A0A556TUN8"/>
<dbReference type="OrthoDB" id="674948at2759"/>
<evidence type="ECO:0000313" key="3">
    <source>
        <dbReference type="Proteomes" id="UP000319801"/>
    </source>
</evidence>
<name>A0A556TUN8_BAGYA</name>
<reference evidence="2 3" key="1">
    <citation type="journal article" date="2019" name="Genome Biol. Evol.">
        <title>Whole-Genome Sequencing of the Giant Devil Catfish, Bagarius yarrelli.</title>
        <authorList>
            <person name="Jiang W."/>
            <person name="Lv Y."/>
            <person name="Cheng L."/>
            <person name="Yang K."/>
            <person name="Chao B."/>
            <person name="Wang X."/>
            <person name="Li Y."/>
            <person name="Pan X."/>
            <person name="You X."/>
            <person name="Zhang Y."/>
            <person name="Yang J."/>
            <person name="Li J."/>
            <person name="Zhang X."/>
            <person name="Liu S."/>
            <person name="Sun C."/>
            <person name="Yang J."/>
            <person name="Shi Q."/>
        </authorList>
    </citation>
    <scope>NUCLEOTIDE SEQUENCE [LARGE SCALE GENOMIC DNA]</scope>
    <source>
        <strain evidence="2">JWS20170419001</strain>
        <tissue evidence="2">Muscle</tissue>
    </source>
</reference>
<sequence length="104" mass="11399">MRETEIGTGTGHGPSNDSRLDDSESEDVLHTVNPNQVFNESDSSASDSSNPTPCPTLATPTVYQVVYDISGMSEDQQRDIISIELGASIVPVCLNAFIKHRYWR</sequence>
<dbReference type="EMBL" id="VCAZ01000020">
    <property type="protein sequence ID" value="TSK77024.1"/>
    <property type="molecule type" value="Genomic_DNA"/>
</dbReference>
<protein>
    <submittedName>
        <fullName evidence="2">Uncharacterized protein</fullName>
    </submittedName>
</protein>
<feature type="region of interest" description="Disordered" evidence="1">
    <location>
        <begin position="1"/>
        <end position="58"/>
    </location>
</feature>
<comment type="caution">
    <text evidence="2">The sequence shown here is derived from an EMBL/GenBank/DDBJ whole genome shotgun (WGS) entry which is preliminary data.</text>
</comment>
<organism evidence="2 3">
    <name type="scientific">Bagarius yarrelli</name>
    <name type="common">Goonch</name>
    <name type="synonym">Bagrus yarrelli</name>
    <dbReference type="NCBI Taxonomy" id="175774"/>
    <lineage>
        <taxon>Eukaryota</taxon>
        <taxon>Metazoa</taxon>
        <taxon>Chordata</taxon>
        <taxon>Craniata</taxon>
        <taxon>Vertebrata</taxon>
        <taxon>Euteleostomi</taxon>
        <taxon>Actinopterygii</taxon>
        <taxon>Neopterygii</taxon>
        <taxon>Teleostei</taxon>
        <taxon>Ostariophysi</taxon>
        <taxon>Siluriformes</taxon>
        <taxon>Sisoridae</taxon>
        <taxon>Sisorinae</taxon>
        <taxon>Bagarius</taxon>
    </lineage>
</organism>
<gene>
    <name evidence="2" type="ORF">Baya_5435</name>
</gene>
<evidence type="ECO:0000256" key="1">
    <source>
        <dbReference type="SAM" id="MobiDB-lite"/>
    </source>
</evidence>